<dbReference type="InterPro" id="IPR020940">
    <property type="entry name" value="Thymidylate_synthase_AS"/>
</dbReference>
<dbReference type="CDD" id="cd00351">
    <property type="entry name" value="TS_Pyrimidine_HMase"/>
    <property type="match status" value="1"/>
</dbReference>
<dbReference type="NCBIfam" id="TIGR03284">
    <property type="entry name" value="thym_sym"/>
    <property type="match status" value="1"/>
</dbReference>
<dbReference type="Pfam" id="PF26254">
    <property type="entry name" value="Ig_TRAPPC9-Trs120_1st"/>
    <property type="match status" value="1"/>
</dbReference>
<dbReference type="InterPro" id="IPR058563">
    <property type="entry name" value="Trs120_TRAPPC9_N"/>
</dbReference>
<dbReference type="Gene3D" id="3.30.572.10">
    <property type="entry name" value="Thymidylate synthase/dCMP hydroxymethylase domain"/>
    <property type="match status" value="1"/>
</dbReference>
<proteinExistence type="inferred from homology"/>
<dbReference type="EMBL" id="CAJPVJ010000030">
    <property type="protein sequence ID" value="CAG2158996.1"/>
    <property type="molecule type" value="Genomic_DNA"/>
</dbReference>
<dbReference type="Pfam" id="PF00303">
    <property type="entry name" value="Thymidylat_synt"/>
    <property type="match status" value="1"/>
</dbReference>
<evidence type="ECO:0000259" key="13">
    <source>
        <dbReference type="Pfam" id="PF00303"/>
    </source>
</evidence>
<dbReference type="PANTHER" id="PTHR21512">
    <property type="entry name" value="TRAFFICKING PROTEIN PARTICLE COMPLEX SUBUNIT 9"/>
    <property type="match status" value="1"/>
</dbReference>
<feature type="domain" description="Trs120/TRAPPC9 first Ig-like" evidence="15">
    <location>
        <begin position="737"/>
        <end position="858"/>
    </location>
</feature>
<comment type="similarity">
    <text evidence="3">Belongs to the thymidylate synthase family.</text>
</comment>
<comment type="similarity">
    <text evidence="2">Belongs to the NIBP family.</text>
</comment>
<feature type="active site" evidence="11">
    <location>
        <position position="1518"/>
    </location>
</feature>
<dbReference type="InterPro" id="IPR058565">
    <property type="entry name" value="Ig_TRAPPC9_Trs120_1st"/>
</dbReference>
<dbReference type="OrthoDB" id="27962at2759"/>
<feature type="domain" description="Trs120/TRAPPC9 N-terminal" evidence="14">
    <location>
        <begin position="236"/>
        <end position="452"/>
    </location>
</feature>
<comment type="pathway">
    <text evidence="1">Pyrimidine metabolism; dTTP biosynthesis.</text>
</comment>
<evidence type="ECO:0000256" key="10">
    <source>
        <dbReference type="ARBA" id="ARBA00056634"/>
    </source>
</evidence>
<keyword evidence="18" id="KW-1185">Reference proteome</keyword>
<feature type="region of interest" description="Disordered" evidence="12">
    <location>
        <begin position="1000"/>
        <end position="1038"/>
    </location>
</feature>
<evidence type="ECO:0000259" key="14">
    <source>
        <dbReference type="Pfam" id="PF08626"/>
    </source>
</evidence>
<dbReference type="GO" id="GO:0004799">
    <property type="term" value="F:thymidylate synthase activity"/>
    <property type="evidence" value="ECO:0007669"/>
    <property type="project" value="UniProtKB-EC"/>
</dbReference>
<feature type="region of interest" description="Disordered" evidence="12">
    <location>
        <begin position="275"/>
        <end position="319"/>
    </location>
</feature>
<evidence type="ECO:0000256" key="6">
    <source>
        <dbReference type="ARBA" id="ARBA00022603"/>
    </source>
</evidence>
<dbReference type="PROSITE" id="PS00091">
    <property type="entry name" value="THYMIDYLATE_SYNTHASE"/>
    <property type="match status" value="1"/>
</dbReference>
<sequence length="1628" mass="183456">MSVPDYDQCADDHQCLLVIVKQIGPQMSPKLFNRIYDGISKLCEICISDAQGLGFERKVRVRYKRSYSIDNNDWGDFQSHRKVLGLITIAYFNNTNEIESIYELHNTLRDTFANTLYDSRCFLVNDITDHSLGANDITDHSLAANDGVDHQTTVKESHKDSAIDLTAHSTDAESMNSHNVDRNDYFDETDESCARMRSLSKSFTSAGDDIIEGFDINDRMPSCGDEPILSDSHLSITHVNIDSSESSPESPESIDETINAQNCATDETDGRLAVEANGSLPSSPTNATKTLSSHKSRNDLSDDLPNHVNSDSIQTPIPSKPQFTEYIRYESDDECCDRIETNVKDFISSLFWVLEKKRLDRTHEKQEKIPLLIAPFEKKDLIGLDTDSRTFRKRCLGRMRKHVADLSLLAGLPSEALTHYCSAIEQLKAVSDWLWLASALEGQCVASLTLLYPNACRRDSSSFQRNASLPLSKKSFLPFFQNSVRFRELSFSNGLPYLGQNRFLNPFLYNLVLLQIDKYKEAACHYAKYRNAAILEFECSFKAARVLTDMEKYLWASEFIQNAVFISFNQTNEEQPMSSFRRKIAAKRREFRHSDVEENPDWEKCYYLLLPSLEGYRLTLDPIEYQRRIDTNTIGWPGIHMQLLQELVTTAIKMNCEPLAVRHLSFLLHSLFEHLSVQQRQEFASKLSTLSARCGEGSPVPLKLQNGAVIPSVNLTKFPTVVSFKVQNLAPHLRPIKLKSKTKPIATSTPSSPFIFTPLQFNRSTVNTPRRLSTVTTSMDFKWAEGEIATVNMVLDNYLPIDLNITHMALMTDGLAFETYPTSLTLGSESQNTTVSLTGIPRASGRLDILGYTTHALGVKSECRLRELPKAKKLKLPKCYSVEIIPFLPLIGITCSLPKANQFSSLLANDSTHIAYSASVTMFAGEKRTCQITLSNNSPNSELIELINISVVSKLPKENEKLLFEWSESSINRDLPLACGSAVTFDLTLNAIGDFVVDPNQNKSNTRAANRSTVASRTQTPYSSHQNSPSHTGGTSATKKTQLLGSTTLANFISELQTSNKSKQISDKRITESLEFCPSKVVEAILQFEYSGGPGLASGYCRQSSLAIIIEIQPSLLITHWDVLPADLPTNCFLVLDALNATTQEMELRYTSSKEILIEANETCRIPIPIERCPLVDDEADSDDKRDDTSQSLLSRCRQHLINQLNLNWMLSTTGIKGTASVANVPYSDQMLNSILLSPIQWEVTLNEQNLRNGNEFIFKAGQYISVGISLYNCSAVSLKSLNLAIHYYQDYQNSHRIGKERNYRLDMKKALTGFDRVLIPEIESMKSYSHECGLTFFYTGIYKLEIECNSNSISDESIKHKVLTNSDNPLNKAPKSPSTSMWKCSPSIVIRVIPLLTTKRVFWRGVLEELLWFIRGSTDGKELSKVGVNIWDANGSRSFLDSLGFTDRQEGDLGPVYGFQWRHYGAKYDTKATDYSNKGVDQLKEVINTIKTNPNDRRMIICSWNPIDIPLMALPPCHCLVQFYVSDEELSCQLYQRSGDVRSIRDLTHMMAHITGLKCGDFIHTIGDAHIYTDHLEPLKEQLSRTPRPFPKLVIKRKVQDIDDFTSDDFDLIDYKPYPKISMKMSV</sequence>
<organism evidence="17">
    <name type="scientific">Oppiella nova</name>
    <dbReference type="NCBI Taxonomy" id="334625"/>
    <lineage>
        <taxon>Eukaryota</taxon>
        <taxon>Metazoa</taxon>
        <taxon>Ecdysozoa</taxon>
        <taxon>Arthropoda</taxon>
        <taxon>Chelicerata</taxon>
        <taxon>Arachnida</taxon>
        <taxon>Acari</taxon>
        <taxon>Acariformes</taxon>
        <taxon>Sarcoptiformes</taxon>
        <taxon>Oribatida</taxon>
        <taxon>Brachypylina</taxon>
        <taxon>Oppioidea</taxon>
        <taxon>Oppiidae</taxon>
        <taxon>Oppiella</taxon>
    </lineage>
</organism>
<evidence type="ECO:0000313" key="18">
    <source>
        <dbReference type="Proteomes" id="UP000728032"/>
    </source>
</evidence>
<gene>
    <name evidence="17" type="ORF">ONB1V03_LOCUS477</name>
</gene>
<accession>A0A7R9L8H6</accession>
<evidence type="ECO:0000259" key="16">
    <source>
        <dbReference type="Pfam" id="PF26282"/>
    </source>
</evidence>
<evidence type="ECO:0000313" key="17">
    <source>
        <dbReference type="EMBL" id="CAD7636880.1"/>
    </source>
</evidence>
<feature type="domain" description="Thymidylate synthase/dCMP hydroxymethylase" evidence="13">
    <location>
        <begin position="1393"/>
        <end position="1628"/>
    </location>
</feature>
<dbReference type="EC" id="2.1.1.45" evidence="4"/>
<dbReference type="GO" id="GO:0032259">
    <property type="term" value="P:methylation"/>
    <property type="evidence" value="ECO:0007669"/>
    <property type="project" value="UniProtKB-KW"/>
</dbReference>
<evidence type="ECO:0000256" key="7">
    <source>
        <dbReference type="ARBA" id="ARBA00022679"/>
    </source>
</evidence>
<dbReference type="Proteomes" id="UP000728032">
    <property type="component" value="Unassembled WGS sequence"/>
</dbReference>
<name>A0A7R9L8H6_9ACAR</name>
<dbReference type="GO" id="GO:0046653">
    <property type="term" value="P:tetrahydrofolate metabolic process"/>
    <property type="evidence" value="ECO:0007669"/>
    <property type="project" value="UniProtKB-ARBA"/>
</dbReference>
<evidence type="ECO:0000256" key="11">
    <source>
        <dbReference type="PROSITE-ProRule" id="PRU10016"/>
    </source>
</evidence>
<dbReference type="PRINTS" id="PR00108">
    <property type="entry name" value="THYMDSNTHASE"/>
</dbReference>
<feature type="compositionally biased region" description="Polar residues" evidence="12">
    <location>
        <begin position="307"/>
        <end position="317"/>
    </location>
</feature>
<protein>
    <recommendedName>
        <fullName evidence="5">Thymidylate synthase</fullName>
        <ecNumber evidence="4">2.1.1.45</ecNumber>
    </recommendedName>
</protein>
<dbReference type="GO" id="GO:0005802">
    <property type="term" value="C:trans-Golgi network"/>
    <property type="evidence" value="ECO:0007669"/>
    <property type="project" value="TreeGrafter"/>
</dbReference>
<dbReference type="InterPro" id="IPR058567">
    <property type="entry name" value="Ig_TRAPPC9_Trs120_3rd"/>
</dbReference>
<dbReference type="FunFam" id="3.30.572.10:FF:000007">
    <property type="entry name" value="thymidylate synthase isoform X2"/>
    <property type="match status" value="1"/>
</dbReference>
<comment type="catalytic activity">
    <reaction evidence="9">
        <text>dUMP + (6R)-5,10-methylene-5,6,7,8-tetrahydrofolate = 7,8-dihydrofolate + dTMP</text>
        <dbReference type="Rhea" id="RHEA:12104"/>
        <dbReference type="ChEBI" id="CHEBI:15636"/>
        <dbReference type="ChEBI" id="CHEBI:57451"/>
        <dbReference type="ChEBI" id="CHEBI:63528"/>
        <dbReference type="ChEBI" id="CHEBI:246422"/>
        <dbReference type="EC" id="2.1.1.45"/>
    </reaction>
    <physiologicalReaction direction="left-to-right" evidence="9">
        <dbReference type="Rhea" id="RHEA:12105"/>
    </physiologicalReaction>
</comment>
<keyword evidence="8" id="KW-0545">Nucleotide biosynthesis</keyword>
<reference evidence="17" key="1">
    <citation type="submission" date="2020-11" db="EMBL/GenBank/DDBJ databases">
        <authorList>
            <person name="Tran Van P."/>
        </authorList>
    </citation>
    <scope>NUCLEOTIDE SEQUENCE</scope>
</reference>
<dbReference type="Pfam" id="PF08626">
    <property type="entry name" value="TRAPPC9-Trs120"/>
    <property type="match status" value="1"/>
</dbReference>
<comment type="function">
    <text evidence="10">Catalyzes the reductive methylation of 2'-deoxyuridine 5'-monophosphate (dUMP) to thymidine 5'-monophosphate (dTMP), using the cosubstrate, 5,10- methylenetetrahydrofolate (CH2H4folate) as a 1-carbon donor and reductant and contributes to the de novo mitochondrial thymidylate biosynthesis pathway.</text>
</comment>
<dbReference type="InterPro" id="IPR013935">
    <property type="entry name" value="Trs120_TRAPPC9"/>
</dbReference>
<evidence type="ECO:0000256" key="4">
    <source>
        <dbReference type="ARBA" id="ARBA00011947"/>
    </source>
</evidence>
<evidence type="ECO:0000256" key="5">
    <source>
        <dbReference type="ARBA" id="ARBA00015931"/>
    </source>
</evidence>
<evidence type="ECO:0000256" key="3">
    <source>
        <dbReference type="ARBA" id="ARBA00009972"/>
    </source>
</evidence>
<keyword evidence="7" id="KW-0808">Transferase</keyword>
<evidence type="ECO:0000256" key="12">
    <source>
        <dbReference type="SAM" id="MobiDB-lite"/>
    </source>
</evidence>
<dbReference type="InterPro" id="IPR000398">
    <property type="entry name" value="Thymidylate_synthase"/>
</dbReference>
<keyword evidence="6" id="KW-0489">Methyltransferase</keyword>
<feature type="domain" description="Trs120/TRAPPC9 third Ig-like" evidence="16">
    <location>
        <begin position="1131"/>
        <end position="1235"/>
    </location>
</feature>
<dbReference type="EMBL" id="OC914855">
    <property type="protein sequence ID" value="CAD7636880.1"/>
    <property type="molecule type" value="Genomic_DNA"/>
</dbReference>
<evidence type="ECO:0000256" key="9">
    <source>
        <dbReference type="ARBA" id="ARBA00050752"/>
    </source>
</evidence>
<evidence type="ECO:0000259" key="15">
    <source>
        <dbReference type="Pfam" id="PF26254"/>
    </source>
</evidence>
<evidence type="ECO:0000256" key="8">
    <source>
        <dbReference type="ARBA" id="ARBA00022727"/>
    </source>
</evidence>
<dbReference type="SUPFAM" id="SSF55831">
    <property type="entry name" value="Thymidylate synthase/dCMP hydroxymethylase"/>
    <property type="match status" value="1"/>
</dbReference>
<dbReference type="PANTHER" id="PTHR21512:SF5">
    <property type="entry name" value="TRAFFICKING PROTEIN PARTICLE COMPLEX SUBUNIT 9"/>
    <property type="match status" value="1"/>
</dbReference>
<dbReference type="InterPro" id="IPR023451">
    <property type="entry name" value="Thymidate_synth/dCMP_Mease_dom"/>
</dbReference>
<evidence type="ECO:0000256" key="2">
    <source>
        <dbReference type="ARBA" id="ARBA00008459"/>
    </source>
</evidence>
<dbReference type="GO" id="GO:0006231">
    <property type="term" value="P:dTMP biosynthetic process"/>
    <property type="evidence" value="ECO:0007669"/>
    <property type="project" value="InterPro"/>
</dbReference>
<dbReference type="InterPro" id="IPR036926">
    <property type="entry name" value="Thymidate_synth/dCMP_Mease_sf"/>
</dbReference>
<evidence type="ECO:0000256" key="1">
    <source>
        <dbReference type="ARBA" id="ARBA00004992"/>
    </source>
</evidence>
<dbReference type="Pfam" id="PF26282">
    <property type="entry name" value="Ig_TRAPPC9-Trs120_3rd"/>
    <property type="match status" value="1"/>
</dbReference>
<feature type="compositionally biased region" description="Polar residues" evidence="12">
    <location>
        <begin position="279"/>
        <end position="293"/>
    </location>
</feature>